<evidence type="ECO:0000313" key="2">
    <source>
        <dbReference type="Proteomes" id="UP000095283"/>
    </source>
</evidence>
<dbReference type="Proteomes" id="UP000095283">
    <property type="component" value="Unplaced"/>
</dbReference>
<protein>
    <submittedName>
        <fullName evidence="3">Uncharacterized protein</fullName>
    </submittedName>
</protein>
<name>A0A1I7X4H9_HETBA</name>
<sequence>MVGFANCTKENVFSSSSESDDTKTSSTQLQNGSPAVKFLKHIYLFIYLLS</sequence>
<dbReference type="WBParaSite" id="Hba_12361">
    <property type="protein sequence ID" value="Hba_12361"/>
    <property type="gene ID" value="Hba_12361"/>
</dbReference>
<evidence type="ECO:0000313" key="3">
    <source>
        <dbReference type="WBParaSite" id="Hba_12361"/>
    </source>
</evidence>
<reference evidence="3" key="1">
    <citation type="submission" date="2016-11" db="UniProtKB">
        <authorList>
            <consortium name="WormBaseParasite"/>
        </authorList>
    </citation>
    <scope>IDENTIFICATION</scope>
</reference>
<dbReference type="AlphaFoldDB" id="A0A1I7X4H9"/>
<evidence type="ECO:0000256" key="1">
    <source>
        <dbReference type="SAM" id="MobiDB-lite"/>
    </source>
</evidence>
<proteinExistence type="predicted"/>
<accession>A0A1I7X4H9</accession>
<organism evidence="2 3">
    <name type="scientific">Heterorhabditis bacteriophora</name>
    <name type="common">Entomopathogenic nematode worm</name>
    <dbReference type="NCBI Taxonomy" id="37862"/>
    <lineage>
        <taxon>Eukaryota</taxon>
        <taxon>Metazoa</taxon>
        <taxon>Ecdysozoa</taxon>
        <taxon>Nematoda</taxon>
        <taxon>Chromadorea</taxon>
        <taxon>Rhabditida</taxon>
        <taxon>Rhabditina</taxon>
        <taxon>Rhabditomorpha</taxon>
        <taxon>Strongyloidea</taxon>
        <taxon>Heterorhabditidae</taxon>
        <taxon>Heterorhabditis</taxon>
    </lineage>
</organism>
<keyword evidence="2" id="KW-1185">Reference proteome</keyword>
<feature type="region of interest" description="Disordered" evidence="1">
    <location>
        <begin position="1"/>
        <end position="30"/>
    </location>
</feature>